<gene>
    <name evidence="2" type="ORF">FHR34_007278</name>
</gene>
<keyword evidence="1" id="KW-0812">Transmembrane</keyword>
<feature type="transmembrane region" description="Helical" evidence="1">
    <location>
        <begin position="31"/>
        <end position="52"/>
    </location>
</feature>
<comment type="caution">
    <text evidence="2">The sequence shown here is derived from an EMBL/GenBank/DDBJ whole genome shotgun (WGS) entry which is preliminary data.</text>
</comment>
<sequence length="60" mass="6674">MLPKIQEESMYRRPPGLIGAGGLAATGMPNAFLYVGISAVLFLIGLFLYRIAYLSKRDRR</sequence>
<keyword evidence="3" id="KW-1185">Reference proteome</keyword>
<keyword evidence="1" id="KW-0472">Membrane</keyword>
<protein>
    <submittedName>
        <fullName evidence="2">Na+/proline symporter</fullName>
    </submittedName>
</protein>
<dbReference type="AlphaFoldDB" id="A0A7W7VZK0"/>
<proteinExistence type="predicted"/>
<evidence type="ECO:0000313" key="2">
    <source>
        <dbReference type="EMBL" id="MBB4928183.1"/>
    </source>
</evidence>
<dbReference type="EMBL" id="JACHJV010000002">
    <property type="protein sequence ID" value="MBB4928183.1"/>
    <property type="molecule type" value="Genomic_DNA"/>
</dbReference>
<evidence type="ECO:0000256" key="1">
    <source>
        <dbReference type="SAM" id="Phobius"/>
    </source>
</evidence>
<reference evidence="2 3" key="1">
    <citation type="submission" date="2020-08" db="EMBL/GenBank/DDBJ databases">
        <title>Sequencing the genomes of 1000 actinobacteria strains.</title>
        <authorList>
            <person name="Klenk H.-P."/>
        </authorList>
    </citation>
    <scope>NUCLEOTIDE SEQUENCE [LARGE SCALE GENOMIC DNA]</scope>
    <source>
        <strain evidence="2 3">DSM 41654</strain>
    </source>
</reference>
<evidence type="ECO:0000313" key="3">
    <source>
        <dbReference type="Proteomes" id="UP000540506"/>
    </source>
</evidence>
<dbReference type="Proteomes" id="UP000540506">
    <property type="component" value="Unassembled WGS sequence"/>
</dbReference>
<keyword evidence="1" id="KW-1133">Transmembrane helix</keyword>
<name>A0A7W7VZK0_KITKI</name>
<dbReference type="RefSeq" id="WP_184945148.1">
    <property type="nucleotide sequence ID" value="NZ_JACHJV010000002.1"/>
</dbReference>
<accession>A0A7W7VZK0</accession>
<organism evidence="2 3">
    <name type="scientific">Kitasatospora kifunensis</name>
    <name type="common">Streptomyces kifunensis</name>
    <dbReference type="NCBI Taxonomy" id="58351"/>
    <lineage>
        <taxon>Bacteria</taxon>
        <taxon>Bacillati</taxon>
        <taxon>Actinomycetota</taxon>
        <taxon>Actinomycetes</taxon>
        <taxon>Kitasatosporales</taxon>
        <taxon>Streptomycetaceae</taxon>
        <taxon>Kitasatospora</taxon>
    </lineage>
</organism>